<feature type="binding site" evidence="9">
    <location>
        <position position="61"/>
    </location>
    <ligand>
        <name>Ni(2+)</name>
        <dbReference type="ChEBI" id="CHEBI:49786"/>
    </ligand>
</feature>
<accession>E1QFN2</accession>
<gene>
    <name evidence="11" type="ordered locus">Deba_0998</name>
</gene>
<evidence type="ECO:0000256" key="4">
    <source>
        <dbReference type="ARBA" id="ARBA00011771"/>
    </source>
</evidence>
<keyword evidence="7" id="KW-0574">Periplasm</keyword>
<evidence type="ECO:0000256" key="2">
    <source>
        <dbReference type="ARBA" id="ARBA00004418"/>
    </source>
</evidence>
<evidence type="ECO:0000256" key="1">
    <source>
        <dbReference type="ARBA" id="ARBA00001967"/>
    </source>
</evidence>
<comment type="similarity">
    <text evidence="3 10">Belongs to the [NiFe]/[NiFeSe] hydrogenase large subunit family.</text>
</comment>
<dbReference type="GO" id="GO:0042597">
    <property type="term" value="C:periplasmic space"/>
    <property type="evidence" value="ECO:0007669"/>
    <property type="project" value="UniProtKB-SubCell"/>
</dbReference>
<dbReference type="OrthoDB" id="9761717at2"/>
<name>E1QFN2_DESB2</name>
<evidence type="ECO:0000313" key="12">
    <source>
        <dbReference type="Proteomes" id="UP000009047"/>
    </source>
</evidence>
<dbReference type="Gene3D" id="1.10.645.10">
    <property type="entry name" value="Cytochrome-c3 Hydrogenase, chain B"/>
    <property type="match status" value="1"/>
</dbReference>
<dbReference type="GO" id="GO:0008901">
    <property type="term" value="F:ferredoxin hydrogenase activity"/>
    <property type="evidence" value="ECO:0007669"/>
    <property type="project" value="InterPro"/>
</dbReference>
<dbReference type="KEGG" id="dbr:Deba_0998"/>
<evidence type="ECO:0000256" key="6">
    <source>
        <dbReference type="ARBA" id="ARBA00022723"/>
    </source>
</evidence>
<dbReference type="SMR" id="E1QFN2"/>
<feature type="binding site" evidence="9">
    <location>
        <position position="500"/>
    </location>
    <ligand>
        <name>Mg(2+)</name>
        <dbReference type="ChEBI" id="CHEBI:18420"/>
    </ligand>
</feature>
<evidence type="ECO:0000256" key="7">
    <source>
        <dbReference type="ARBA" id="ARBA00022764"/>
    </source>
</evidence>
<dbReference type="Pfam" id="PF00374">
    <property type="entry name" value="NiFeSe_Hases"/>
    <property type="match status" value="1"/>
</dbReference>
<dbReference type="PANTHER" id="PTHR42958:SF2">
    <property type="entry name" value="UPTAKE HYDROGENASE LARGE SUBUNIT"/>
    <property type="match status" value="1"/>
</dbReference>
<evidence type="ECO:0000256" key="5">
    <source>
        <dbReference type="ARBA" id="ARBA00022596"/>
    </source>
</evidence>
<evidence type="ECO:0000256" key="3">
    <source>
        <dbReference type="ARBA" id="ARBA00009292"/>
    </source>
</evidence>
<dbReference type="GO" id="GO:0047806">
    <property type="term" value="F:cytochrome-c3 hydrogenase activity"/>
    <property type="evidence" value="ECO:0007669"/>
    <property type="project" value="UniProtKB-EC"/>
</dbReference>
<keyword evidence="9" id="KW-0408">Iron</keyword>
<dbReference type="InterPro" id="IPR018194">
    <property type="entry name" value="Ni-dep_hyd_lsu_Ni_BS"/>
</dbReference>
<comment type="subcellular location">
    <subcellularLocation>
        <location evidence="2">Periplasm</location>
    </subcellularLocation>
</comment>
<dbReference type="RefSeq" id="WP_013257822.1">
    <property type="nucleotide sequence ID" value="NC_014365.1"/>
</dbReference>
<evidence type="ECO:0000313" key="11">
    <source>
        <dbReference type="EMBL" id="ADK84368.1"/>
    </source>
</evidence>
<comment type="cofactor">
    <cofactor evidence="1 9">
        <name>Ni(2+)</name>
        <dbReference type="ChEBI" id="CHEBI:49786"/>
    </cofactor>
</comment>
<dbReference type="InterPro" id="IPR050867">
    <property type="entry name" value="NiFe/NiFeSe_hydrgnase_LSU"/>
</dbReference>
<dbReference type="Proteomes" id="UP000009047">
    <property type="component" value="Chromosome"/>
</dbReference>
<organism evidence="11 12">
    <name type="scientific">Desulfarculus baarsii (strain ATCC 33931 / DSM 2075 / LMG 7858 / VKM B-1802 / 2st14)</name>
    <dbReference type="NCBI Taxonomy" id="644282"/>
    <lineage>
        <taxon>Bacteria</taxon>
        <taxon>Pseudomonadati</taxon>
        <taxon>Thermodesulfobacteriota</taxon>
        <taxon>Desulfarculia</taxon>
        <taxon>Desulfarculales</taxon>
        <taxon>Desulfarculaceae</taxon>
        <taxon>Desulfarculus</taxon>
    </lineage>
</organism>
<dbReference type="EMBL" id="CP002085">
    <property type="protein sequence ID" value="ADK84368.1"/>
    <property type="molecule type" value="Genomic_DNA"/>
</dbReference>
<evidence type="ECO:0000256" key="9">
    <source>
        <dbReference type="PIRSR" id="PIRSR601501-1"/>
    </source>
</evidence>
<dbReference type="STRING" id="644282.Deba_0998"/>
<dbReference type="NCBIfam" id="NF033181">
    <property type="entry name" value="NiFeSe_hydrog"/>
    <property type="match status" value="1"/>
</dbReference>
<feature type="binding site" evidence="9">
    <location>
        <position position="42"/>
    </location>
    <ligand>
        <name>Mg(2+)</name>
        <dbReference type="ChEBI" id="CHEBI:18420"/>
    </ligand>
</feature>
<protein>
    <submittedName>
        <fullName evidence="11">Cytochrome-c3 hydrogenase</fullName>
        <ecNumber evidence="11">1.12.2.1</ecNumber>
    </submittedName>
</protein>
<keyword evidence="12" id="KW-1185">Reference proteome</keyword>
<proteinExistence type="inferred from homology"/>
<dbReference type="FunFam" id="1.10.645.10:FF:000002">
    <property type="entry name" value="Hydrogenase 2 large subunit"/>
    <property type="match status" value="1"/>
</dbReference>
<comment type="subunit">
    <text evidence="4">Heterodimer of a large and a small subunit.</text>
</comment>
<dbReference type="PROSITE" id="PS00507">
    <property type="entry name" value="NI_HGENASE_L_1"/>
    <property type="match status" value="1"/>
</dbReference>
<sequence length="500" mass="53488">MGTLVELSPLTRIEGHLGIRLELDGGKVASAYCAGEMFRGFENILRGRDPLDAQQITQRICGVCPISHGLASILAQEQIYNPALTPNGVIARNLILGANYIQSHLIHFYQLSALDFVDVTAILGYHGADPALNDLRDWVSGQRKAGAISPGAPFLPRYAGHYIQDAGLNVGALKHYLQALDMRALAHQAVAIWAGKVPHATALAPGGVTEQVSAKKIAAYAAIIDQLRVFIDTAYLPDILAVATAFPEYFQHGAGPGDFMAYGVFPQEDGFLLPAGRVSHGQAASLDLTKITEQTTHSLFSSPSGLHPTKGQTIPAPRKSGAYSWLKAPRYDNRPQEVGPLARILVAYQAGQAQVREMVDQLLGALGRQPAELNSAMGRHAARAIECKLVAEACARWINQLKPGEPTYADFDVPASGAGAGLIEAPRGALGHWIEIADYRIANYQCVVPTTWNCSPRDDAGVPGPVESSLEGLPVADPQNPLEAARIVRSFDPCLACAVH</sequence>
<feature type="binding site" evidence="9">
    <location>
        <position position="64"/>
    </location>
    <ligand>
        <name>Fe cation</name>
        <dbReference type="ChEBI" id="CHEBI:24875"/>
    </ligand>
</feature>
<dbReference type="PROSITE" id="PS00508">
    <property type="entry name" value="NI_HGENASE_L_2"/>
    <property type="match status" value="1"/>
</dbReference>
<dbReference type="SUPFAM" id="SSF56762">
    <property type="entry name" value="HydB/Nqo4-like"/>
    <property type="match status" value="1"/>
</dbReference>
<evidence type="ECO:0000256" key="8">
    <source>
        <dbReference type="ARBA" id="ARBA00023002"/>
    </source>
</evidence>
<dbReference type="EC" id="1.12.2.1" evidence="11"/>
<keyword evidence="6 9" id="KW-0479">Metal-binding</keyword>
<feature type="binding site" evidence="9">
    <location>
        <position position="494"/>
    </location>
    <ligand>
        <name>Ni(2+)</name>
        <dbReference type="ChEBI" id="CHEBI:49786"/>
    </ligand>
</feature>
<dbReference type="eggNOG" id="COG0374">
    <property type="taxonomic scope" value="Bacteria"/>
</dbReference>
<feature type="binding site" evidence="9">
    <location>
        <position position="497"/>
    </location>
    <ligand>
        <name>Fe cation</name>
        <dbReference type="ChEBI" id="CHEBI:24875"/>
    </ligand>
</feature>
<reference evidence="11 12" key="1">
    <citation type="journal article" date="2010" name="Stand. Genomic Sci.">
        <title>Complete genome sequence of Desulfarculus baarsii type strain (2st14).</title>
        <authorList>
            <person name="Sun H."/>
            <person name="Spring S."/>
            <person name="Lapidus A."/>
            <person name="Davenport K."/>
            <person name="Del Rio T.G."/>
            <person name="Tice H."/>
            <person name="Nolan M."/>
            <person name="Copeland A."/>
            <person name="Cheng J.F."/>
            <person name="Lucas S."/>
            <person name="Tapia R."/>
            <person name="Goodwin L."/>
            <person name="Pitluck S."/>
            <person name="Ivanova N."/>
            <person name="Pagani I."/>
            <person name="Mavromatis K."/>
            <person name="Ovchinnikova G."/>
            <person name="Pati A."/>
            <person name="Chen A."/>
            <person name="Palaniappan K."/>
            <person name="Hauser L."/>
            <person name="Chang Y.J."/>
            <person name="Jeffries C.D."/>
            <person name="Detter J.C."/>
            <person name="Han C."/>
            <person name="Rohde M."/>
            <person name="Brambilla E."/>
            <person name="Goker M."/>
            <person name="Woyke T."/>
            <person name="Bristow J."/>
            <person name="Eisen J.A."/>
            <person name="Markowitz V."/>
            <person name="Hugenholtz P."/>
            <person name="Kyrpides N.C."/>
            <person name="Klenk H.P."/>
            <person name="Land M."/>
        </authorList>
    </citation>
    <scope>NUCLEOTIDE SEQUENCE [LARGE SCALE GENOMIC DNA]</scope>
    <source>
        <strain evidence="12">ATCC 33931 / DSM 2075 / LMG 7858 / VKM B-1802 / 2st14</strain>
    </source>
</reference>
<keyword evidence="5 9" id="KW-0533">Nickel</keyword>
<dbReference type="InterPro" id="IPR029014">
    <property type="entry name" value="NiFe-Hase_large"/>
</dbReference>
<dbReference type="GO" id="GO:0016151">
    <property type="term" value="F:nickel cation binding"/>
    <property type="evidence" value="ECO:0007669"/>
    <property type="project" value="InterPro"/>
</dbReference>
<evidence type="ECO:0000256" key="10">
    <source>
        <dbReference type="RuleBase" id="RU003896"/>
    </source>
</evidence>
<comment type="cofactor">
    <cofactor evidence="9">
        <name>Fe cation</name>
        <dbReference type="ChEBI" id="CHEBI:24875"/>
    </cofactor>
</comment>
<dbReference type="PANTHER" id="PTHR42958">
    <property type="entry name" value="HYDROGENASE-2 LARGE CHAIN"/>
    <property type="match status" value="1"/>
</dbReference>
<feature type="binding site" evidence="9">
    <location>
        <position position="64"/>
    </location>
    <ligand>
        <name>Ni(2+)</name>
        <dbReference type="ChEBI" id="CHEBI:49786"/>
    </ligand>
</feature>
<keyword evidence="8 10" id="KW-0560">Oxidoreductase</keyword>
<dbReference type="InterPro" id="IPR001501">
    <property type="entry name" value="Ni-dep_hyd_lsu"/>
</dbReference>
<dbReference type="HOGENOM" id="CLU_030087_0_0_7"/>
<keyword evidence="9" id="KW-0460">Magnesium</keyword>
<dbReference type="AlphaFoldDB" id="E1QFN2"/>